<keyword evidence="2" id="KW-1185">Reference proteome</keyword>
<dbReference type="STRING" id="1437608.GCA_000771645_00485"/>
<dbReference type="Proteomes" id="UP000029108">
    <property type="component" value="Unassembled WGS sequence"/>
</dbReference>
<sequence length="42" mass="4679">MMDEEMMNKALRSPLAANDPSLGYYALSQAAWKAIKHLAGRK</sequence>
<dbReference type="EMBL" id="JGYN01000034">
    <property type="protein sequence ID" value="KFI47530.1"/>
    <property type="molecule type" value="Genomic_DNA"/>
</dbReference>
<evidence type="ECO:0000313" key="2">
    <source>
        <dbReference type="Proteomes" id="UP000029108"/>
    </source>
</evidence>
<dbReference type="AlphaFoldDB" id="A0A086ZLY0"/>
<gene>
    <name evidence="1" type="ORF">BBIA_1158</name>
</gene>
<dbReference type="RefSeq" id="WP_274518586.1">
    <property type="nucleotide sequence ID" value="NZ_JDUU01000012.1"/>
</dbReference>
<evidence type="ECO:0000313" key="1">
    <source>
        <dbReference type="EMBL" id="KFI47530.1"/>
    </source>
</evidence>
<comment type="caution">
    <text evidence="1">The sequence shown here is derived from an EMBL/GenBank/DDBJ whole genome shotgun (WGS) entry which is preliminary data.</text>
</comment>
<organism evidence="1 2">
    <name type="scientific">Bifidobacterium biavatii DSM 23969</name>
    <dbReference type="NCBI Taxonomy" id="1437608"/>
    <lineage>
        <taxon>Bacteria</taxon>
        <taxon>Bacillati</taxon>
        <taxon>Actinomycetota</taxon>
        <taxon>Actinomycetes</taxon>
        <taxon>Bifidobacteriales</taxon>
        <taxon>Bifidobacteriaceae</taxon>
        <taxon>Bifidobacterium</taxon>
    </lineage>
</organism>
<reference evidence="1 2" key="1">
    <citation type="submission" date="2014-03" db="EMBL/GenBank/DDBJ databases">
        <title>Genomics of Bifidobacteria.</title>
        <authorList>
            <person name="Ventura M."/>
            <person name="Milani C."/>
            <person name="Lugli G.A."/>
        </authorList>
    </citation>
    <scope>NUCLEOTIDE SEQUENCE [LARGE SCALE GENOMIC DNA]</scope>
    <source>
        <strain evidence="1 2">DSM 23969</strain>
    </source>
</reference>
<name>A0A086ZLY0_9BIFI</name>
<protein>
    <submittedName>
        <fullName evidence="1">Uncharacterized protein</fullName>
    </submittedName>
</protein>
<accession>A0A086ZLY0</accession>
<proteinExistence type="predicted"/>